<dbReference type="FunFam" id="1.10.8.10:FF:000001">
    <property type="entry name" value="Elongation factor Ts"/>
    <property type="match status" value="1"/>
</dbReference>
<comment type="caution">
    <text evidence="4">The sequence shown here is derived from an EMBL/GenBank/DDBJ whole genome shotgun (WGS) entry which is preliminary data.</text>
</comment>
<dbReference type="Gene3D" id="1.10.8.10">
    <property type="entry name" value="DNA helicase RuvA subunit, C-terminal domain"/>
    <property type="match status" value="1"/>
</dbReference>
<keyword evidence="3" id="KW-0648">Protein biosynthesis</keyword>
<protein>
    <submittedName>
        <fullName evidence="4">Uncharacterized protein</fullName>
    </submittedName>
</protein>
<sequence length="129" mass="14278">MAWGQGARRPILGLLFRAQQQAASAFETRLLGTPVPQNDMFHRRFSSQVSSSEQMNLIKQLRERTSAPIKDVKASLVSCDWDIEVAQKDLRKRGVVLAAKKSSRTAAEGFISGKDGFVCSGSWSIVFSF</sequence>
<evidence type="ECO:0000313" key="4">
    <source>
        <dbReference type="EMBL" id="KAG2583170.1"/>
    </source>
</evidence>
<dbReference type="EMBL" id="CM029047">
    <property type="protein sequence ID" value="KAG2583170.1"/>
    <property type="molecule type" value="Genomic_DNA"/>
</dbReference>
<reference evidence="4" key="1">
    <citation type="submission" date="2020-05" db="EMBL/GenBank/DDBJ databases">
        <title>WGS assembly of Panicum virgatum.</title>
        <authorList>
            <person name="Lovell J.T."/>
            <person name="Jenkins J."/>
            <person name="Shu S."/>
            <person name="Juenger T.E."/>
            <person name="Schmutz J."/>
        </authorList>
    </citation>
    <scope>NUCLEOTIDE SEQUENCE</scope>
    <source>
        <strain evidence="4">AP13</strain>
    </source>
</reference>
<dbReference type="SUPFAM" id="SSF46934">
    <property type="entry name" value="UBA-like"/>
    <property type="match status" value="1"/>
</dbReference>
<evidence type="ECO:0000256" key="3">
    <source>
        <dbReference type="ARBA" id="ARBA00022917"/>
    </source>
</evidence>
<accession>A0A8T0RDP2</accession>
<dbReference type="PANTHER" id="PTHR11741">
    <property type="entry name" value="ELONGATION FACTOR TS"/>
    <property type="match status" value="1"/>
</dbReference>
<dbReference type="GO" id="GO:0003746">
    <property type="term" value="F:translation elongation factor activity"/>
    <property type="evidence" value="ECO:0007669"/>
    <property type="project" value="UniProtKB-KW"/>
</dbReference>
<evidence type="ECO:0000313" key="5">
    <source>
        <dbReference type="Proteomes" id="UP000823388"/>
    </source>
</evidence>
<dbReference type="AlphaFoldDB" id="A0A8T0RDP2"/>
<dbReference type="PANTHER" id="PTHR11741:SF0">
    <property type="entry name" value="ELONGATION FACTOR TS, MITOCHONDRIAL"/>
    <property type="match status" value="1"/>
</dbReference>
<dbReference type="CDD" id="cd14275">
    <property type="entry name" value="UBA_EF-Ts"/>
    <property type="match status" value="1"/>
</dbReference>
<evidence type="ECO:0000256" key="2">
    <source>
        <dbReference type="ARBA" id="ARBA00022768"/>
    </source>
</evidence>
<dbReference type="GO" id="GO:0070125">
    <property type="term" value="P:mitochondrial translational elongation"/>
    <property type="evidence" value="ECO:0007669"/>
    <property type="project" value="TreeGrafter"/>
</dbReference>
<dbReference type="InterPro" id="IPR001816">
    <property type="entry name" value="Transl_elong_EFTs/EF1B"/>
</dbReference>
<dbReference type="EMBL" id="CM029047">
    <property type="protein sequence ID" value="KAG2583167.1"/>
    <property type="molecule type" value="Genomic_DNA"/>
</dbReference>
<keyword evidence="2" id="KW-0251">Elongation factor</keyword>
<organism evidence="4 5">
    <name type="scientific">Panicum virgatum</name>
    <name type="common">Blackwell switchgrass</name>
    <dbReference type="NCBI Taxonomy" id="38727"/>
    <lineage>
        <taxon>Eukaryota</taxon>
        <taxon>Viridiplantae</taxon>
        <taxon>Streptophyta</taxon>
        <taxon>Embryophyta</taxon>
        <taxon>Tracheophyta</taxon>
        <taxon>Spermatophyta</taxon>
        <taxon>Magnoliopsida</taxon>
        <taxon>Liliopsida</taxon>
        <taxon>Poales</taxon>
        <taxon>Poaceae</taxon>
        <taxon>PACMAD clade</taxon>
        <taxon>Panicoideae</taxon>
        <taxon>Panicodae</taxon>
        <taxon>Paniceae</taxon>
        <taxon>Panicinae</taxon>
        <taxon>Panicum</taxon>
        <taxon>Panicum sect. Hiantes</taxon>
    </lineage>
</organism>
<dbReference type="Proteomes" id="UP000823388">
    <property type="component" value="Chromosome 6K"/>
</dbReference>
<keyword evidence="5" id="KW-1185">Reference proteome</keyword>
<dbReference type="GO" id="GO:0005739">
    <property type="term" value="C:mitochondrion"/>
    <property type="evidence" value="ECO:0007669"/>
    <property type="project" value="GOC"/>
</dbReference>
<comment type="similarity">
    <text evidence="1">Belongs to the EF-Ts family.</text>
</comment>
<proteinExistence type="inferred from homology"/>
<gene>
    <name evidence="4" type="ORF">PVAP13_6KG138700</name>
</gene>
<dbReference type="InterPro" id="IPR009060">
    <property type="entry name" value="UBA-like_sf"/>
</dbReference>
<evidence type="ECO:0000256" key="1">
    <source>
        <dbReference type="ARBA" id="ARBA00005532"/>
    </source>
</evidence>
<name>A0A8T0RDP2_PANVG</name>